<name>A0A6J5MDI2_9CAUD</name>
<accession>A0A6J5MDI2</accession>
<proteinExistence type="predicted"/>
<protein>
    <submittedName>
        <fullName evidence="1">Uncharacterized protein</fullName>
    </submittedName>
</protein>
<evidence type="ECO:0000313" key="1">
    <source>
        <dbReference type="EMBL" id="CAB4144654.1"/>
    </source>
</evidence>
<organism evidence="1">
    <name type="scientific">uncultured Caudovirales phage</name>
    <dbReference type="NCBI Taxonomy" id="2100421"/>
    <lineage>
        <taxon>Viruses</taxon>
        <taxon>Duplodnaviria</taxon>
        <taxon>Heunggongvirae</taxon>
        <taxon>Uroviricota</taxon>
        <taxon>Caudoviricetes</taxon>
        <taxon>Peduoviridae</taxon>
        <taxon>Maltschvirus</taxon>
        <taxon>Maltschvirus maltsch</taxon>
    </lineage>
</organism>
<dbReference type="EMBL" id="LR796429">
    <property type="protein sequence ID" value="CAB4144654.1"/>
    <property type="molecule type" value="Genomic_DNA"/>
</dbReference>
<gene>
    <name evidence="1" type="ORF">UFOVP470_48</name>
</gene>
<sequence>MSDPIVNVRMRLFFSLRALYWARRDLIRAMQGDVPPITRFLQDQAYRRIQHAIDTMRDMDEACLPRNPQDVNPTEETSNMTRISNATNYDPKSVTASHTERAMLARETLDEAVTMYDGAPSSLTLAHLIRAAHEYVDELHQSNAPLVAALRRAETYLASVKPPIPLPPHDKDIVQISRTFKHRMQDLRRSLKERLGM</sequence>
<reference evidence="1" key="1">
    <citation type="submission" date="2020-04" db="EMBL/GenBank/DDBJ databases">
        <authorList>
            <person name="Chiriac C."/>
            <person name="Salcher M."/>
            <person name="Ghai R."/>
            <person name="Kavagutti S V."/>
        </authorList>
    </citation>
    <scope>NUCLEOTIDE SEQUENCE</scope>
</reference>